<evidence type="ECO:0000313" key="2">
    <source>
        <dbReference type="Proteomes" id="UP000254737"/>
    </source>
</evidence>
<sequence length="224" mass="25925">MKKLVYFIVGVLFFTQSCEQKKEAPKELALNTVTYENALDVPVNKVGVLINIDSLGFFDHNSQNLDQNIDSKSIENQLKQINSKFDIVKIIRDKSEKILNDNKYTYQMIDKFDKNLVPNELITKENVNQVKFNDLKKAINQDDLVLINVKSGLDYDPANKQKYIAKTYVYINILDLKNNALKYSETAGGTKYFDKDINKITTDYLQKMIKESLNETINLIDKKY</sequence>
<dbReference type="STRING" id="343874.GCA_000805695_02400"/>
<organism evidence="1 2">
    <name type="scientific">Empedobacter falsenii</name>
    <dbReference type="NCBI Taxonomy" id="343874"/>
    <lineage>
        <taxon>Bacteria</taxon>
        <taxon>Pseudomonadati</taxon>
        <taxon>Bacteroidota</taxon>
        <taxon>Flavobacteriia</taxon>
        <taxon>Flavobacteriales</taxon>
        <taxon>Weeksellaceae</taxon>
        <taxon>Empedobacter</taxon>
    </lineage>
</organism>
<dbReference type="EMBL" id="UFXS01000001">
    <property type="protein sequence ID" value="STD59158.1"/>
    <property type="molecule type" value="Genomic_DNA"/>
</dbReference>
<accession>A0A376GH77</accession>
<reference evidence="1 2" key="1">
    <citation type="submission" date="2018-06" db="EMBL/GenBank/DDBJ databases">
        <authorList>
            <consortium name="Pathogen Informatics"/>
            <person name="Doyle S."/>
        </authorList>
    </citation>
    <scope>NUCLEOTIDE SEQUENCE [LARGE SCALE GENOMIC DNA]</scope>
    <source>
        <strain evidence="1 2">NCTC13456</strain>
    </source>
</reference>
<protein>
    <submittedName>
        <fullName evidence="1">Uncharacterized protein</fullName>
    </submittedName>
</protein>
<evidence type="ECO:0000313" key="1">
    <source>
        <dbReference type="EMBL" id="STD59158.1"/>
    </source>
</evidence>
<dbReference type="RefSeq" id="WP_115001143.1">
    <property type="nucleotide sequence ID" value="NZ_UFXS01000001.1"/>
</dbReference>
<dbReference type="PROSITE" id="PS51257">
    <property type="entry name" value="PROKAR_LIPOPROTEIN"/>
    <property type="match status" value="1"/>
</dbReference>
<dbReference type="Proteomes" id="UP000254737">
    <property type="component" value="Unassembled WGS sequence"/>
</dbReference>
<gene>
    <name evidence="1" type="ORF">NCTC13456_02788</name>
</gene>
<name>A0A376GH77_9FLAO</name>
<proteinExistence type="predicted"/>
<dbReference type="AlphaFoldDB" id="A0A376GH77"/>